<keyword evidence="3" id="KW-1185">Reference proteome</keyword>
<keyword evidence="1" id="KW-0472">Membrane</keyword>
<evidence type="ECO:0000313" key="3">
    <source>
        <dbReference type="Proteomes" id="UP000324897"/>
    </source>
</evidence>
<accession>A0A5J9TEN0</accession>
<name>A0A5J9TEN0_9POAL</name>
<organism evidence="2 3">
    <name type="scientific">Eragrostis curvula</name>
    <name type="common">weeping love grass</name>
    <dbReference type="NCBI Taxonomy" id="38414"/>
    <lineage>
        <taxon>Eukaryota</taxon>
        <taxon>Viridiplantae</taxon>
        <taxon>Streptophyta</taxon>
        <taxon>Embryophyta</taxon>
        <taxon>Tracheophyta</taxon>
        <taxon>Spermatophyta</taxon>
        <taxon>Magnoliopsida</taxon>
        <taxon>Liliopsida</taxon>
        <taxon>Poales</taxon>
        <taxon>Poaceae</taxon>
        <taxon>PACMAD clade</taxon>
        <taxon>Chloridoideae</taxon>
        <taxon>Eragrostideae</taxon>
        <taxon>Eragrostidinae</taxon>
        <taxon>Eragrostis</taxon>
    </lineage>
</organism>
<comment type="caution">
    <text evidence="2">The sequence shown here is derived from an EMBL/GenBank/DDBJ whole genome shotgun (WGS) entry which is preliminary data.</text>
</comment>
<protein>
    <submittedName>
        <fullName evidence="2">Uncharacterized protein</fullName>
    </submittedName>
</protein>
<keyword evidence="1" id="KW-1133">Transmembrane helix</keyword>
<evidence type="ECO:0000313" key="2">
    <source>
        <dbReference type="EMBL" id="TVU09071.1"/>
    </source>
</evidence>
<sequence length="69" mass="7959">MDGHFILSVFTIVVHWHGHGHAYFMFLLALMLQAHRLEDRISLGSETMKLGGHGRQMGRLNRAFQEKRA</sequence>
<evidence type="ECO:0000256" key="1">
    <source>
        <dbReference type="SAM" id="Phobius"/>
    </source>
</evidence>
<gene>
    <name evidence="2" type="ORF">EJB05_42511</name>
</gene>
<reference evidence="2 3" key="1">
    <citation type="journal article" date="2019" name="Sci. Rep.">
        <title>A high-quality genome of Eragrostis curvula grass provides insights into Poaceae evolution and supports new strategies to enhance forage quality.</title>
        <authorList>
            <person name="Carballo J."/>
            <person name="Santos B.A.C.M."/>
            <person name="Zappacosta D."/>
            <person name="Garbus I."/>
            <person name="Selva J.P."/>
            <person name="Gallo C.A."/>
            <person name="Diaz A."/>
            <person name="Albertini E."/>
            <person name="Caccamo M."/>
            <person name="Echenique V."/>
        </authorList>
    </citation>
    <scope>NUCLEOTIDE SEQUENCE [LARGE SCALE GENOMIC DNA]</scope>
    <source>
        <strain evidence="3">cv. Victoria</strain>
        <tissue evidence="2">Leaf</tissue>
    </source>
</reference>
<dbReference type="EMBL" id="RWGY01000039">
    <property type="protein sequence ID" value="TVU09071.1"/>
    <property type="molecule type" value="Genomic_DNA"/>
</dbReference>
<feature type="non-terminal residue" evidence="2">
    <location>
        <position position="69"/>
    </location>
</feature>
<feature type="transmembrane region" description="Helical" evidence="1">
    <location>
        <begin position="6"/>
        <end position="32"/>
    </location>
</feature>
<dbReference type="Proteomes" id="UP000324897">
    <property type="component" value="Chromosome 3"/>
</dbReference>
<feature type="non-terminal residue" evidence="2">
    <location>
        <position position="1"/>
    </location>
</feature>
<dbReference type="AlphaFoldDB" id="A0A5J9TEN0"/>
<proteinExistence type="predicted"/>
<keyword evidence="1" id="KW-0812">Transmembrane</keyword>
<dbReference type="Gramene" id="TVU09071">
    <property type="protein sequence ID" value="TVU09071"/>
    <property type="gene ID" value="EJB05_42511"/>
</dbReference>